<dbReference type="PROSITE" id="PS51257">
    <property type="entry name" value="PROKAR_LIPOPROTEIN"/>
    <property type="match status" value="1"/>
</dbReference>
<keyword evidence="1" id="KW-0732">Signal</keyword>
<evidence type="ECO:0000313" key="4">
    <source>
        <dbReference type="Proteomes" id="UP000285906"/>
    </source>
</evidence>
<dbReference type="Gene3D" id="3.40.50.1110">
    <property type="entry name" value="SGNH hydrolase"/>
    <property type="match status" value="2"/>
</dbReference>
<gene>
    <name evidence="3" type="ORF">BXY58_0166</name>
    <name evidence="2" type="ORF">GCM10007332_01550</name>
</gene>
<dbReference type="SUPFAM" id="SSF52266">
    <property type="entry name" value="SGNH hydrolase"/>
    <property type="match status" value="2"/>
</dbReference>
<protein>
    <submittedName>
        <fullName evidence="3">GDSL-like lipase/acylhydrolase family protein</fullName>
    </submittedName>
    <submittedName>
        <fullName evidence="2">Outer membrane protein</fullName>
    </submittedName>
</protein>
<dbReference type="RefSeq" id="WP_120211902.1">
    <property type="nucleotide sequence ID" value="NZ_BMCW01000001.1"/>
</dbReference>
<proteinExistence type="predicted"/>
<dbReference type="GO" id="GO:0004622">
    <property type="term" value="F:phosphatidylcholine lysophospholipase activity"/>
    <property type="evidence" value="ECO:0007669"/>
    <property type="project" value="TreeGrafter"/>
</dbReference>
<keyword evidence="5" id="KW-1185">Reference proteome</keyword>
<dbReference type="AlphaFoldDB" id="A0A420DCT5"/>
<evidence type="ECO:0000313" key="3">
    <source>
        <dbReference type="EMBL" id="RKE89596.1"/>
    </source>
</evidence>
<dbReference type="EMBL" id="RAQH01000001">
    <property type="protein sequence ID" value="RKE89596.1"/>
    <property type="molecule type" value="Genomic_DNA"/>
</dbReference>
<evidence type="ECO:0000313" key="2">
    <source>
        <dbReference type="EMBL" id="GGG43806.1"/>
    </source>
</evidence>
<reference evidence="3 4" key="2">
    <citation type="submission" date="2018-09" db="EMBL/GenBank/DDBJ databases">
        <title>Genomic Encyclopedia of Archaeal and Bacterial Type Strains, Phase II (KMG-II): from individual species to whole genera.</title>
        <authorList>
            <person name="Goeker M."/>
        </authorList>
    </citation>
    <scope>NUCLEOTIDE SEQUENCE [LARGE SCALE GENOMIC DNA]</scope>
    <source>
        <strain evidence="3 4">DSM 27620</strain>
    </source>
</reference>
<dbReference type="EMBL" id="BMCW01000001">
    <property type="protein sequence ID" value="GGG43806.1"/>
    <property type="molecule type" value="Genomic_DNA"/>
</dbReference>
<reference evidence="5" key="3">
    <citation type="journal article" date="2019" name="Int. J. Syst. Evol. Microbiol.">
        <title>The Global Catalogue of Microorganisms (GCM) 10K type strain sequencing project: providing services to taxonomists for standard genome sequencing and annotation.</title>
        <authorList>
            <consortium name="The Broad Institute Genomics Platform"/>
            <consortium name="The Broad Institute Genome Sequencing Center for Infectious Disease"/>
            <person name="Wu L."/>
            <person name="Ma J."/>
        </authorList>
    </citation>
    <scope>NUCLEOTIDE SEQUENCE [LARGE SCALE GENOMIC DNA]</scope>
    <source>
        <strain evidence="5">CCM 8490</strain>
    </source>
</reference>
<dbReference type="Proteomes" id="UP000285906">
    <property type="component" value="Unassembled WGS sequence"/>
</dbReference>
<evidence type="ECO:0000313" key="5">
    <source>
        <dbReference type="Proteomes" id="UP000658202"/>
    </source>
</evidence>
<dbReference type="PANTHER" id="PTHR30383:SF5">
    <property type="entry name" value="SGNH HYDROLASE-TYPE ESTERASE DOMAIN-CONTAINING PROTEIN"/>
    <property type="match status" value="1"/>
</dbReference>
<reference evidence="2" key="1">
    <citation type="journal article" date="2014" name="Int. J. Syst. Evol. Microbiol.">
        <title>Complete genome of a new Firmicutes species belonging to the dominant human colonic microbiota ('Ruminococcus bicirculans') reveals two chromosomes and a selective capacity to utilize plant glucans.</title>
        <authorList>
            <consortium name="NISC Comparative Sequencing Program"/>
            <person name="Wegmann U."/>
            <person name="Louis P."/>
            <person name="Goesmann A."/>
            <person name="Henrissat B."/>
            <person name="Duncan S.H."/>
            <person name="Flint H.J."/>
        </authorList>
    </citation>
    <scope>NUCLEOTIDE SEQUENCE</scope>
    <source>
        <strain evidence="2">CCM 8490</strain>
    </source>
</reference>
<organism evidence="3 4">
    <name type="scientific">Epilithonimonas arachidiradicis</name>
    <dbReference type="NCBI Taxonomy" id="1617282"/>
    <lineage>
        <taxon>Bacteria</taxon>
        <taxon>Pseudomonadati</taxon>
        <taxon>Bacteroidota</taxon>
        <taxon>Flavobacteriia</taxon>
        <taxon>Flavobacteriales</taxon>
        <taxon>Weeksellaceae</taxon>
        <taxon>Chryseobacterium group</taxon>
        <taxon>Epilithonimonas</taxon>
    </lineage>
</organism>
<evidence type="ECO:0000256" key="1">
    <source>
        <dbReference type="SAM" id="SignalP"/>
    </source>
</evidence>
<keyword evidence="3" id="KW-0378">Hydrolase</keyword>
<feature type="signal peptide" evidence="1">
    <location>
        <begin position="1"/>
        <end position="21"/>
    </location>
</feature>
<dbReference type="InterPro" id="IPR036514">
    <property type="entry name" value="SGNH_hydro_sf"/>
</dbReference>
<dbReference type="InterPro" id="IPR051532">
    <property type="entry name" value="Ester_Hydrolysis_Enzymes"/>
</dbReference>
<feature type="chain" id="PRO_5018982213" evidence="1">
    <location>
        <begin position="22"/>
        <end position="523"/>
    </location>
</feature>
<name>A0A420DCT5_9FLAO</name>
<dbReference type="OrthoDB" id="9764164at2"/>
<dbReference type="PANTHER" id="PTHR30383">
    <property type="entry name" value="THIOESTERASE 1/PROTEASE 1/LYSOPHOSPHOLIPASE L1"/>
    <property type="match status" value="1"/>
</dbReference>
<dbReference type="Proteomes" id="UP000658202">
    <property type="component" value="Unassembled WGS sequence"/>
</dbReference>
<sequence>MKKLYISTLTATLLLAASCQTDFENSTEDVVVTAGDADFSKYVALGNSLTSGYRDNALYIDGQKESYPNLIAGQMRLAGGGEFVQPLMADNNGGMVLGTTAILGTKLYIAGFSNGAPVLKNVEAAPTTDVTKKITGTINNMGVPGAKSFHLIAPGYGNVNGILAGTANPYYVRFSTSNTSTVAADAAAQKPTFFSLWIGNNDVLSYATNGGTNTVKVNNVNTYVAATVQTSVDPTTYQSNDISSPQVVAGSIKTVLETLKASGATKGIIANIPYVTSIPYFTTVPYNAIPLTAAKAQALNTGLYQPMKNALTYLGSGSRLNLVTAGQNPVLIVDNKLTNLSAQLTAVLTASGVPATKAAMIGNAFGQVRQATADDLILLPASSLLGIDVATGKPATDTSEFVYGASYPIGDQLSLTKDESANVKTAIDAYNSQITALASAYGLAFVDANAKMVELNSASGIQWDGVRYSAKFVTGGAFSLDGVHLTGRGYAIIANEFLKAINTKYKSNLPMISPNSYSGVTFP</sequence>
<reference evidence="2" key="4">
    <citation type="submission" date="2024-05" db="EMBL/GenBank/DDBJ databases">
        <authorList>
            <person name="Sun Q."/>
            <person name="Sedlacek I."/>
        </authorList>
    </citation>
    <scope>NUCLEOTIDE SEQUENCE</scope>
    <source>
        <strain evidence="2">CCM 8490</strain>
    </source>
</reference>
<accession>A0A420DCT5</accession>
<comment type="caution">
    <text evidence="3">The sequence shown here is derived from an EMBL/GenBank/DDBJ whole genome shotgun (WGS) entry which is preliminary data.</text>
</comment>